<organism evidence="1 2">
    <name type="scientific">Brassica napus</name>
    <name type="common">Rape</name>
    <dbReference type="NCBI Taxonomy" id="3708"/>
    <lineage>
        <taxon>Eukaryota</taxon>
        <taxon>Viridiplantae</taxon>
        <taxon>Streptophyta</taxon>
        <taxon>Embryophyta</taxon>
        <taxon>Tracheophyta</taxon>
        <taxon>Spermatophyta</taxon>
        <taxon>Magnoliopsida</taxon>
        <taxon>eudicotyledons</taxon>
        <taxon>Gunneridae</taxon>
        <taxon>Pentapetalae</taxon>
        <taxon>rosids</taxon>
        <taxon>malvids</taxon>
        <taxon>Brassicales</taxon>
        <taxon>Brassicaceae</taxon>
        <taxon>Brassiceae</taxon>
        <taxon>Brassica</taxon>
    </lineage>
</organism>
<comment type="caution">
    <text evidence="1">The sequence shown here is derived from an EMBL/GenBank/DDBJ whole genome shotgun (WGS) entry which is preliminary data.</text>
</comment>
<gene>
    <name evidence="1" type="ORF">HID58_042173</name>
</gene>
<dbReference type="Gene3D" id="2.40.50.140">
    <property type="entry name" value="Nucleic acid-binding proteins"/>
    <property type="match status" value="1"/>
</dbReference>
<keyword evidence="2" id="KW-1185">Reference proteome</keyword>
<dbReference type="EMBL" id="JAGKQM010000011">
    <property type="protein sequence ID" value="KAH0902670.1"/>
    <property type="molecule type" value="Genomic_DNA"/>
</dbReference>
<name>A0ABQ8BCZ3_BRANA</name>
<reference evidence="1 2" key="1">
    <citation type="submission" date="2021-05" db="EMBL/GenBank/DDBJ databases">
        <title>Genome Assembly of Synthetic Allotetraploid Brassica napus Reveals Homoeologous Exchanges between Subgenomes.</title>
        <authorList>
            <person name="Davis J.T."/>
        </authorList>
    </citation>
    <scope>NUCLEOTIDE SEQUENCE [LARGE SCALE GENOMIC DNA]</scope>
    <source>
        <strain evidence="2">cv. Da-Ae</strain>
        <tissue evidence="1">Seedling</tissue>
    </source>
</reference>
<evidence type="ECO:0000313" key="1">
    <source>
        <dbReference type="EMBL" id="KAH0902670.1"/>
    </source>
</evidence>
<proteinExistence type="predicted"/>
<dbReference type="InterPro" id="IPR012340">
    <property type="entry name" value="NA-bd_OB-fold"/>
</dbReference>
<accession>A0ABQ8BCZ3</accession>
<sequence>MHPAWRFESWPLHKHRHGPSVEVLGGREMSRKAASGWWHAPLDEKAHICKFEINNTTVVSLRIRTPLDQQCYLSIKSESNDLCYPSKLTMANSCILLGDLKAGRCTNTVVVHLLRFWEAEKCEERRRVGGSLMKSLQLLVSASKAGRCTETVVVRLVWFREARNVNKNGDLMGVDMVLVDERPTLIQGCISRHQLNIFQQLSKFLCTAKVDNDCMNMWCYISCSKCSRKLHRGFSSLTCISCKNENVIGVLKLSTLNRTSLIPFNQPHFITHIM</sequence>
<protein>
    <submittedName>
        <fullName evidence="1">Uncharacterized protein</fullName>
    </submittedName>
</protein>
<evidence type="ECO:0000313" key="2">
    <source>
        <dbReference type="Proteomes" id="UP000824890"/>
    </source>
</evidence>
<dbReference type="Proteomes" id="UP000824890">
    <property type="component" value="Unassembled WGS sequence"/>
</dbReference>